<keyword evidence="3" id="KW-1185">Reference proteome</keyword>
<dbReference type="AlphaFoldDB" id="A0A930VPH1"/>
<proteinExistence type="predicted"/>
<gene>
    <name evidence="2" type="ORF">ISU10_11675</name>
</gene>
<evidence type="ECO:0000256" key="1">
    <source>
        <dbReference type="SAM" id="SignalP"/>
    </source>
</evidence>
<accession>A0A930VPH1</accession>
<dbReference type="EMBL" id="JADKPO010000014">
    <property type="protein sequence ID" value="MBF4768426.1"/>
    <property type="molecule type" value="Genomic_DNA"/>
</dbReference>
<reference evidence="2" key="1">
    <citation type="submission" date="2020-11" db="EMBL/GenBank/DDBJ databases">
        <title>Nocardioides cynanchi sp. nov., isolated from soil of rhizosphere of Cynanchum wilfordii.</title>
        <authorList>
            <person name="Lee J.-S."/>
            <person name="Suh M.K."/>
            <person name="Kim J.-S."/>
        </authorList>
    </citation>
    <scope>NUCLEOTIDE SEQUENCE</scope>
    <source>
        <strain evidence="2">KCTC 19276</strain>
    </source>
</reference>
<comment type="caution">
    <text evidence="2">The sequence shown here is derived from an EMBL/GenBank/DDBJ whole genome shotgun (WGS) entry which is preliminary data.</text>
</comment>
<evidence type="ECO:0000313" key="2">
    <source>
        <dbReference type="EMBL" id="MBF4768426.1"/>
    </source>
</evidence>
<feature type="chain" id="PRO_5037734174" evidence="1">
    <location>
        <begin position="30"/>
        <end position="45"/>
    </location>
</feature>
<evidence type="ECO:0000313" key="3">
    <source>
        <dbReference type="Proteomes" id="UP000660668"/>
    </source>
</evidence>
<feature type="signal peptide" evidence="1">
    <location>
        <begin position="1"/>
        <end position="29"/>
    </location>
</feature>
<dbReference type="Proteomes" id="UP000660668">
    <property type="component" value="Unassembled WGS sequence"/>
</dbReference>
<dbReference type="RefSeq" id="WP_194696582.1">
    <property type="nucleotide sequence ID" value="NZ_JADKPO010000014.1"/>
</dbReference>
<sequence>MTILRKAAILVAAAAMTVGLVGVSSPAGAVDTGWDCHSGCVIGGR</sequence>
<organism evidence="2 3">
    <name type="scientific">Nocardioides agariphilus</name>
    <dbReference type="NCBI Taxonomy" id="433664"/>
    <lineage>
        <taxon>Bacteria</taxon>
        <taxon>Bacillati</taxon>
        <taxon>Actinomycetota</taxon>
        <taxon>Actinomycetes</taxon>
        <taxon>Propionibacteriales</taxon>
        <taxon>Nocardioidaceae</taxon>
        <taxon>Nocardioides</taxon>
    </lineage>
</organism>
<keyword evidence="1" id="KW-0732">Signal</keyword>
<protein>
    <submittedName>
        <fullName evidence="2">Uncharacterized protein</fullName>
    </submittedName>
</protein>
<name>A0A930VPH1_9ACTN</name>